<dbReference type="Proteomes" id="UP001292216">
    <property type="component" value="Unassembled WGS sequence"/>
</dbReference>
<dbReference type="InterPro" id="IPR029787">
    <property type="entry name" value="Nucleotide_cyclase"/>
</dbReference>
<dbReference type="Pfam" id="PF00990">
    <property type="entry name" value="GGDEF"/>
    <property type="match status" value="1"/>
</dbReference>
<keyword evidence="2" id="KW-0808">Transferase</keyword>
<evidence type="ECO:0000259" key="1">
    <source>
        <dbReference type="PROSITE" id="PS50887"/>
    </source>
</evidence>
<dbReference type="SUPFAM" id="SSF55073">
    <property type="entry name" value="Nucleotide cyclase"/>
    <property type="match status" value="1"/>
</dbReference>
<dbReference type="RefSeq" id="WP_323075905.1">
    <property type="nucleotide sequence ID" value="NZ_CBCSKM010000046.1"/>
</dbReference>
<feature type="domain" description="GGDEF" evidence="1">
    <location>
        <begin position="35"/>
        <end position="82"/>
    </location>
</feature>
<dbReference type="GO" id="GO:0052621">
    <property type="term" value="F:diguanylate cyclase activity"/>
    <property type="evidence" value="ECO:0007669"/>
    <property type="project" value="UniProtKB-EC"/>
</dbReference>
<proteinExistence type="predicted"/>
<evidence type="ECO:0000313" key="2">
    <source>
        <dbReference type="EMBL" id="MEA3568509.1"/>
    </source>
</evidence>
<dbReference type="PANTHER" id="PTHR45138">
    <property type="entry name" value="REGULATORY COMPONENTS OF SENSORY TRANSDUCTION SYSTEM"/>
    <property type="match status" value="1"/>
</dbReference>
<evidence type="ECO:0000313" key="3">
    <source>
        <dbReference type="Proteomes" id="UP001292216"/>
    </source>
</evidence>
<accession>A0ABU5PF23</accession>
<dbReference type="InterPro" id="IPR000160">
    <property type="entry name" value="GGDEF_dom"/>
</dbReference>
<name>A0ABU5PF23_9BACL</name>
<dbReference type="InterPro" id="IPR050469">
    <property type="entry name" value="Diguanylate_Cyclase"/>
</dbReference>
<reference evidence="2 3" key="1">
    <citation type="submission" date="2023-12" db="EMBL/GenBank/DDBJ databases">
        <title>Whole genome sequencing of Paenibacillus phoenicis isolated from the Phoenix Mars Lander spacecraft assembly facility.</title>
        <authorList>
            <person name="Garcia A."/>
            <person name="Venkateswaran K."/>
        </authorList>
    </citation>
    <scope>NUCLEOTIDE SEQUENCE [LARGE SCALE GENOMIC DNA]</scope>
    <source>
        <strain evidence="2 3">3PO2SA</strain>
    </source>
</reference>
<comment type="caution">
    <text evidence="2">The sequence shown here is derived from an EMBL/GenBank/DDBJ whole genome shotgun (WGS) entry which is preliminary data.</text>
</comment>
<organism evidence="2 3">
    <name type="scientific">Paenibacillus phoenicis</name>
    <dbReference type="NCBI Taxonomy" id="554117"/>
    <lineage>
        <taxon>Bacteria</taxon>
        <taxon>Bacillati</taxon>
        <taxon>Bacillota</taxon>
        <taxon>Bacilli</taxon>
        <taxon>Bacillales</taxon>
        <taxon>Paenibacillaceae</taxon>
        <taxon>Paenibacillus</taxon>
    </lineage>
</organism>
<dbReference type="Gene3D" id="3.30.70.270">
    <property type="match status" value="1"/>
</dbReference>
<dbReference type="PANTHER" id="PTHR45138:SF9">
    <property type="entry name" value="DIGUANYLATE CYCLASE DGCM-RELATED"/>
    <property type="match status" value="1"/>
</dbReference>
<gene>
    <name evidence="2" type="ORF">U9M73_00655</name>
</gene>
<dbReference type="EMBL" id="JAYERP010000001">
    <property type="protein sequence ID" value="MEA3568509.1"/>
    <property type="molecule type" value="Genomic_DNA"/>
</dbReference>
<keyword evidence="2" id="KW-0548">Nucleotidyltransferase</keyword>
<protein>
    <submittedName>
        <fullName evidence="2">Diguanylate cyclase</fullName>
        <ecNumber evidence="2">2.7.7.65</ecNumber>
    </submittedName>
</protein>
<dbReference type="InterPro" id="IPR043128">
    <property type="entry name" value="Rev_trsase/Diguanyl_cyclase"/>
</dbReference>
<sequence>MAGDGGKFHVGFPKNRRAFMHHTRETLRQCWKEGIPASFILIDVDHCKTINDSFGHHIGNELLREFAGKVHPRLREGDLFGA</sequence>
<dbReference type="EC" id="2.7.7.65" evidence="2"/>
<dbReference type="PROSITE" id="PS50887">
    <property type="entry name" value="GGDEF"/>
    <property type="match status" value="1"/>
</dbReference>
<keyword evidence="3" id="KW-1185">Reference proteome</keyword>
<dbReference type="NCBIfam" id="TIGR00254">
    <property type="entry name" value="GGDEF"/>
    <property type="match status" value="1"/>
</dbReference>